<keyword evidence="5 7" id="KW-0472">Membrane</keyword>
<proteinExistence type="predicted"/>
<sequence length="164" mass="18658">MANTRYDEKDAVVSADTSKETMDESLPEKGVAVNRDYAGAAEKTDPEEIRLVRKLDFRIMPMLVVMYFLNYIDRNTLAQARLDDLEKELGMEGEYQFNTTISILFVGYVLMQIPSNMLITRVRPSIYMSSWMVIWSIVSACTALVKSYEGMVVCRFLLGVTEAP</sequence>
<feature type="domain" description="Major facilitator superfamily (MFS) profile" evidence="8">
    <location>
        <begin position="59"/>
        <end position="164"/>
    </location>
</feature>
<name>A0A1J9P0R1_9EURO</name>
<keyword evidence="4 7" id="KW-1133">Transmembrane helix</keyword>
<gene>
    <name evidence="9" type="ORF">ACJ73_10334</name>
</gene>
<organism evidence="9 10">
    <name type="scientific">Blastomyces percursus</name>
    <dbReference type="NCBI Taxonomy" id="1658174"/>
    <lineage>
        <taxon>Eukaryota</taxon>
        <taxon>Fungi</taxon>
        <taxon>Dikarya</taxon>
        <taxon>Ascomycota</taxon>
        <taxon>Pezizomycotina</taxon>
        <taxon>Eurotiomycetes</taxon>
        <taxon>Eurotiomycetidae</taxon>
        <taxon>Onygenales</taxon>
        <taxon>Ajellomycetaceae</taxon>
        <taxon>Blastomyces</taxon>
    </lineage>
</organism>
<feature type="region of interest" description="Disordered" evidence="6">
    <location>
        <begin position="1"/>
        <end position="26"/>
    </location>
</feature>
<keyword evidence="2" id="KW-0813">Transport</keyword>
<dbReference type="InterPro" id="IPR020846">
    <property type="entry name" value="MFS_dom"/>
</dbReference>
<evidence type="ECO:0000256" key="6">
    <source>
        <dbReference type="SAM" id="MobiDB-lite"/>
    </source>
</evidence>
<evidence type="ECO:0000256" key="2">
    <source>
        <dbReference type="ARBA" id="ARBA00022448"/>
    </source>
</evidence>
<evidence type="ECO:0000256" key="3">
    <source>
        <dbReference type="ARBA" id="ARBA00022692"/>
    </source>
</evidence>
<feature type="transmembrane region" description="Helical" evidence="7">
    <location>
        <begin position="125"/>
        <end position="145"/>
    </location>
</feature>
<comment type="caution">
    <text evidence="9">The sequence shown here is derived from an EMBL/GenBank/DDBJ whole genome shotgun (WGS) entry which is preliminary data.</text>
</comment>
<feature type="compositionally biased region" description="Basic and acidic residues" evidence="6">
    <location>
        <begin position="1"/>
        <end position="22"/>
    </location>
</feature>
<evidence type="ECO:0000256" key="7">
    <source>
        <dbReference type="SAM" id="Phobius"/>
    </source>
</evidence>
<dbReference type="Gene3D" id="1.20.1250.20">
    <property type="entry name" value="MFS general substrate transporter like domains"/>
    <property type="match status" value="1"/>
</dbReference>
<dbReference type="GO" id="GO:0016020">
    <property type="term" value="C:membrane"/>
    <property type="evidence" value="ECO:0007669"/>
    <property type="project" value="UniProtKB-SubCell"/>
</dbReference>
<evidence type="ECO:0000256" key="1">
    <source>
        <dbReference type="ARBA" id="ARBA00004141"/>
    </source>
</evidence>
<dbReference type="PANTHER" id="PTHR43791">
    <property type="entry name" value="PERMEASE-RELATED"/>
    <property type="match status" value="1"/>
</dbReference>
<keyword evidence="10" id="KW-1185">Reference proteome</keyword>
<evidence type="ECO:0000313" key="9">
    <source>
        <dbReference type="EMBL" id="OJD09418.1"/>
    </source>
</evidence>
<dbReference type="STRING" id="1658174.A0A1J9P0R1"/>
<dbReference type="Pfam" id="PF07690">
    <property type="entry name" value="MFS_1"/>
    <property type="match status" value="1"/>
</dbReference>
<evidence type="ECO:0000256" key="4">
    <source>
        <dbReference type="ARBA" id="ARBA00022989"/>
    </source>
</evidence>
<dbReference type="PROSITE" id="PS50850">
    <property type="entry name" value="MFS"/>
    <property type="match status" value="1"/>
</dbReference>
<comment type="subcellular location">
    <subcellularLocation>
        <location evidence="1">Membrane</location>
        <topology evidence="1">Multi-pass membrane protein</topology>
    </subcellularLocation>
</comment>
<dbReference type="InterPro" id="IPR036259">
    <property type="entry name" value="MFS_trans_sf"/>
</dbReference>
<accession>A0A1J9P0R1</accession>
<dbReference type="InterPro" id="IPR011701">
    <property type="entry name" value="MFS"/>
</dbReference>
<evidence type="ECO:0000259" key="8">
    <source>
        <dbReference type="PROSITE" id="PS50850"/>
    </source>
</evidence>
<protein>
    <recommendedName>
        <fullName evidence="8">Major facilitator superfamily (MFS) profile domain-containing protein</fullName>
    </recommendedName>
</protein>
<reference evidence="9 10" key="1">
    <citation type="submission" date="2015-08" db="EMBL/GenBank/DDBJ databases">
        <title>Emmonsia species relationships and genome sequence.</title>
        <authorList>
            <person name="Cuomo C.A."/>
            <person name="Schwartz I.S."/>
            <person name="Kenyon C."/>
            <person name="De Hoog G.S."/>
            <person name="Govender N.P."/>
            <person name="Botha A."/>
            <person name="Moreno L."/>
            <person name="De Vries M."/>
            <person name="Munoz J.F."/>
            <person name="Stielow J.B."/>
        </authorList>
    </citation>
    <scope>NUCLEOTIDE SEQUENCE [LARGE SCALE GENOMIC DNA]</scope>
    <source>
        <strain evidence="9 10">EI222</strain>
    </source>
</reference>
<dbReference type="Proteomes" id="UP000242791">
    <property type="component" value="Unassembled WGS sequence"/>
</dbReference>
<dbReference type="GO" id="GO:0022857">
    <property type="term" value="F:transmembrane transporter activity"/>
    <property type="evidence" value="ECO:0007669"/>
    <property type="project" value="InterPro"/>
</dbReference>
<feature type="non-terminal residue" evidence="9">
    <location>
        <position position="164"/>
    </location>
</feature>
<dbReference type="AlphaFoldDB" id="A0A1J9P0R1"/>
<keyword evidence="3 7" id="KW-0812">Transmembrane</keyword>
<dbReference type="PANTHER" id="PTHR43791:SF62">
    <property type="entry name" value="MAJOR FACILITATOR SUPERFAMILY (MFS) PROFILE DOMAIN-CONTAINING PROTEIN"/>
    <property type="match status" value="1"/>
</dbReference>
<dbReference type="EMBL" id="LGTZ01003755">
    <property type="protein sequence ID" value="OJD09418.1"/>
    <property type="molecule type" value="Genomic_DNA"/>
</dbReference>
<evidence type="ECO:0000313" key="10">
    <source>
        <dbReference type="Proteomes" id="UP000242791"/>
    </source>
</evidence>
<dbReference type="OrthoDB" id="2250022at2759"/>
<feature type="transmembrane region" description="Helical" evidence="7">
    <location>
        <begin position="95"/>
        <end position="113"/>
    </location>
</feature>
<dbReference type="VEuPathDB" id="FungiDB:ACJ73_10334"/>
<dbReference type="SUPFAM" id="SSF103473">
    <property type="entry name" value="MFS general substrate transporter"/>
    <property type="match status" value="1"/>
</dbReference>
<evidence type="ECO:0000256" key="5">
    <source>
        <dbReference type="ARBA" id="ARBA00023136"/>
    </source>
</evidence>